<proteinExistence type="predicted"/>
<dbReference type="Proteomes" id="UP001162541">
    <property type="component" value="Chromosome 1"/>
</dbReference>
<reference evidence="2" key="1">
    <citation type="journal article" date="2020" name="Curr. Biol.">
        <title>Chromatin organization in early land plants reveals an ancestral association between H3K27me3, transposons, and constitutive heterochromatin.</title>
        <authorList>
            <person name="Montgomery S.A."/>
            <person name="Tanizawa Y."/>
            <person name="Galik B."/>
            <person name="Wang N."/>
            <person name="Ito T."/>
            <person name="Mochizuki T."/>
            <person name="Akimcheva S."/>
            <person name="Bowman J.L."/>
            <person name="Cognat V."/>
            <person name="Marechal-Drouard L."/>
            <person name="Ekker H."/>
            <person name="Hong S.F."/>
            <person name="Kohchi T."/>
            <person name="Lin S.S."/>
            <person name="Liu L.D."/>
            <person name="Nakamura Y."/>
            <person name="Valeeva L.R."/>
            <person name="Shakirov E.V."/>
            <person name="Shippen D.E."/>
            <person name="Wei W.L."/>
            <person name="Yagura M."/>
            <person name="Yamaoka S."/>
            <person name="Yamato K.T."/>
            <person name="Liu C."/>
            <person name="Berger F."/>
        </authorList>
    </citation>
    <scope>NUCLEOTIDE SEQUENCE [LARGE SCALE GENOMIC DNA]</scope>
    <source>
        <strain evidence="2">Tak-1</strain>
    </source>
</reference>
<dbReference type="AlphaFoldDB" id="A0AAF6AUF8"/>
<protein>
    <submittedName>
        <fullName evidence="1">Uncharacterized protein</fullName>
    </submittedName>
</protein>
<evidence type="ECO:0000313" key="2">
    <source>
        <dbReference type="Proteomes" id="UP001162541"/>
    </source>
</evidence>
<name>A0AAF6AUF8_MARPO</name>
<gene>
    <name evidence="1" type="ORF">Mp_1g26220</name>
</gene>
<sequence length="278" mass="30302">MSMKPKTPVECMAKRQLYLTRLFLCTLSLSRCDSRRGRGFGGFGAGAAGVPSGAAGGASAMGSPSIEFCSTLSPKAGKGRCLLYQKTCCLTAHQVRSARSARIPPLLNTFDRKLLTPLQTVQVHSTRQEGRSRSFGVPQNCTTFTRCCPSMSTVAHHFCRTGVPCDESEIHLEAWLLTKKSFHTRTGRLALCLQPVKFIFIQDSSEFIASKCTCEMNNSDPATTEASNRMGFTFIPSQETFDKGLYGYCIATTHFALGRDGKLMQPTGDCVSDATTFN</sequence>
<accession>A0AAF6AUF8</accession>
<dbReference type="EMBL" id="AP019866">
    <property type="protein sequence ID" value="BBN00079.1"/>
    <property type="molecule type" value="Genomic_DNA"/>
</dbReference>
<evidence type="ECO:0000313" key="1">
    <source>
        <dbReference type="EMBL" id="BBN00079.1"/>
    </source>
</evidence>
<organism evidence="1 2">
    <name type="scientific">Marchantia polymorpha subsp. ruderalis</name>
    <dbReference type="NCBI Taxonomy" id="1480154"/>
    <lineage>
        <taxon>Eukaryota</taxon>
        <taxon>Viridiplantae</taxon>
        <taxon>Streptophyta</taxon>
        <taxon>Embryophyta</taxon>
        <taxon>Marchantiophyta</taxon>
        <taxon>Marchantiopsida</taxon>
        <taxon>Marchantiidae</taxon>
        <taxon>Marchantiales</taxon>
        <taxon>Marchantiaceae</taxon>
        <taxon>Marchantia</taxon>
    </lineage>
</organism>